<accession>C5BVG6</accession>
<gene>
    <name evidence="9" type="ordered locus">Bcav_0141</name>
</gene>
<dbReference type="Proteomes" id="UP000007962">
    <property type="component" value="Chromosome"/>
</dbReference>
<feature type="transmembrane region" description="Helical" evidence="8">
    <location>
        <begin position="81"/>
        <end position="101"/>
    </location>
</feature>
<evidence type="ECO:0000256" key="6">
    <source>
        <dbReference type="ARBA" id="ARBA00022989"/>
    </source>
</evidence>
<feature type="transmembrane region" description="Helical" evidence="8">
    <location>
        <begin position="257"/>
        <end position="282"/>
    </location>
</feature>
<evidence type="ECO:0000256" key="7">
    <source>
        <dbReference type="ARBA" id="ARBA00023136"/>
    </source>
</evidence>
<dbReference type="STRING" id="471853.Bcav_0141"/>
<dbReference type="PANTHER" id="PTHR30472:SF24">
    <property type="entry name" value="FERRIC ENTEROBACTIN TRANSPORT SYSTEM PERMEASE PROTEIN FEPG"/>
    <property type="match status" value="1"/>
</dbReference>
<dbReference type="Pfam" id="PF01032">
    <property type="entry name" value="FecCD"/>
    <property type="match status" value="1"/>
</dbReference>
<feature type="transmembrane region" description="Helical" evidence="8">
    <location>
        <begin position="326"/>
        <end position="343"/>
    </location>
</feature>
<keyword evidence="4" id="KW-1003">Cell membrane</keyword>
<protein>
    <submittedName>
        <fullName evidence="9">Transport system permease protein</fullName>
    </submittedName>
</protein>
<dbReference type="GO" id="GO:0022857">
    <property type="term" value="F:transmembrane transporter activity"/>
    <property type="evidence" value="ECO:0007669"/>
    <property type="project" value="InterPro"/>
</dbReference>
<dbReference type="EMBL" id="CP001618">
    <property type="protein sequence ID" value="ACQ78406.1"/>
    <property type="molecule type" value="Genomic_DNA"/>
</dbReference>
<keyword evidence="5 8" id="KW-0812">Transmembrane</keyword>
<dbReference type="GO" id="GO:0033214">
    <property type="term" value="P:siderophore-iron import into cell"/>
    <property type="evidence" value="ECO:0007669"/>
    <property type="project" value="TreeGrafter"/>
</dbReference>
<feature type="transmembrane region" description="Helical" evidence="8">
    <location>
        <begin position="26"/>
        <end position="46"/>
    </location>
</feature>
<proteinExistence type="inferred from homology"/>
<comment type="similarity">
    <text evidence="2">Belongs to the binding-protein-dependent transport system permease family. FecCD subfamily.</text>
</comment>
<dbReference type="SUPFAM" id="SSF81345">
    <property type="entry name" value="ABC transporter involved in vitamin B12 uptake, BtuC"/>
    <property type="match status" value="1"/>
</dbReference>
<feature type="transmembrane region" description="Helical" evidence="8">
    <location>
        <begin position="208"/>
        <end position="229"/>
    </location>
</feature>
<feature type="transmembrane region" description="Helical" evidence="8">
    <location>
        <begin position="133"/>
        <end position="154"/>
    </location>
</feature>
<dbReference type="eggNOG" id="COG4779">
    <property type="taxonomic scope" value="Bacteria"/>
</dbReference>
<dbReference type="RefSeq" id="WP_012725186.1">
    <property type="nucleotide sequence ID" value="NC_012669.1"/>
</dbReference>
<dbReference type="InterPro" id="IPR000522">
    <property type="entry name" value="ABC_transptr_permease_BtuC"/>
</dbReference>
<feature type="transmembrane region" description="Helical" evidence="8">
    <location>
        <begin position="166"/>
        <end position="188"/>
    </location>
</feature>
<evidence type="ECO:0000256" key="2">
    <source>
        <dbReference type="ARBA" id="ARBA00007935"/>
    </source>
</evidence>
<keyword evidence="6 8" id="KW-1133">Transmembrane helix</keyword>
<evidence type="ECO:0000313" key="10">
    <source>
        <dbReference type="Proteomes" id="UP000007962"/>
    </source>
</evidence>
<reference evidence="9 10" key="1">
    <citation type="journal article" date="2009" name="Stand. Genomic Sci.">
        <title>Complete genome sequence of Beutenbergia cavernae type strain (HKI 0122).</title>
        <authorList>
            <person name="Land M."/>
            <person name="Pukall R."/>
            <person name="Abt B."/>
            <person name="Goker M."/>
            <person name="Rohde M."/>
            <person name="Glavina Del Rio T."/>
            <person name="Tice H."/>
            <person name="Copeland A."/>
            <person name="Cheng J.F."/>
            <person name="Lucas S."/>
            <person name="Chen F."/>
            <person name="Nolan M."/>
            <person name="Bruce D."/>
            <person name="Goodwin L."/>
            <person name="Pitluck S."/>
            <person name="Ivanova N."/>
            <person name="Mavromatis K."/>
            <person name="Ovchinnikova G."/>
            <person name="Pati A."/>
            <person name="Chen A."/>
            <person name="Palaniappan K."/>
            <person name="Hauser L."/>
            <person name="Chang Y.J."/>
            <person name="Jefferies C.C."/>
            <person name="Saunders E."/>
            <person name="Brettin T."/>
            <person name="Detter J.C."/>
            <person name="Han C."/>
            <person name="Chain P."/>
            <person name="Bristow J."/>
            <person name="Eisen J.A."/>
            <person name="Markowitz V."/>
            <person name="Hugenholtz P."/>
            <person name="Kyrpides N.C."/>
            <person name="Klenk H.P."/>
            <person name="Lapidus A."/>
        </authorList>
    </citation>
    <scope>NUCLEOTIDE SEQUENCE [LARGE SCALE GENOMIC DNA]</scope>
    <source>
        <strain evidence="10">ATCC BAA-8 / DSM 12333 / NBRC 16432</strain>
    </source>
</reference>
<organism evidence="9 10">
    <name type="scientific">Beutenbergia cavernae (strain ATCC BAA-8 / DSM 12333 / CCUG 43141 / JCM 11478 / NBRC 16432 / NCIMB 13614 / HKI 0122)</name>
    <dbReference type="NCBI Taxonomy" id="471853"/>
    <lineage>
        <taxon>Bacteria</taxon>
        <taxon>Bacillati</taxon>
        <taxon>Actinomycetota</taxon>
        <taxon>Actinomycetes</taxon>
        <taxon>Micrococcales</taxon>
        <taxon>Beutenbergiaceae</taxon>
        <taxon>Beutenbergia</taxon>
    </lineage>
</organism>
<dbReference type="HOGENOM" id="CLU_013016_1_1_11"/>
<name>C5BVG6_BEUC1</name>
<feature type="transmembrane region" description="Helical" evidence="8">
    <location>
        <begin position="294"/>
        <end position="314"/>
    </location>
</feature>
<dbReference type="Gene3D" id="1.10.3470.10">
    <property type="entry name" value="ABC transporter involved in vitamin B12 uptake, BtuC"/>
    <property type="match status" value="1"/>
</dbReference>
<dbReference type="CDD" id="cd06550">
    <property type="entry name" value="TM_ABC_iron-siderophores_like"/>
    <property type="match status" value="1"/>
</dbReference>
<evidence type="ECO:0000256" key="1">
    <source>
        <dbReference type="ARBA" id="ARBA00004651"/>
    </source>
</evidence>
<evidence type="ECO:0000256" key="8">
    <source>
        <dbReference type="SAM" id="Phobius"/>
    </source>
</evidence>
<keyword evidence="3" id="KW-0813">Transport</keyword>
<dbReference type="PANTHER" id="PTHR30472">
    <property type="entry name" value="FERRIC ENTEROBACTIN TRANSPORT SYSTEM PERMEASE PROTEIN"/>
    <property type="match status" value="1"/>
</dbReference>
<evidence type="ECO:0000256" key="4">
    <source>
        <dbReference type="ARBA" id="ARBA00022475"/>
    </source>
</evidence>
<evidence type="ECO:0000256" key="3">
    <source>
        <dbReference type="ARBA" id="ARBA00022448"/>
    </source>
</evidence>
<dbReference type="InterPro" id="IPR037294">
    <property type="entry name" value="ABC_BtuC-like"/>
</dbReference>
<dbReference type="GO" id="GO:0005886">
    <property type="term" value="C:plasma membrane"/>
    <property type="evidence" value="ECO:0007669"/>
    <property type="project" value="UniProtKB-SubCell"/>
</dbReference>
<sequence>MSTLPALTHDRVLRAGAFSVRVTPRLLVVGAALGVVALAAGVLTMLHGTLALSPAEVLQALGGTGEEAAVRSVRGRRLPRLLTAFMVGGSLGVAGAVFQSLSRNALGSPDVIGFTTGAATGAVVQIVLFDGGVLPTAIAAVAGGVATALVVYLLARKDGVAGGLRLVLVGIGVGAILGAVTSFLLVRASIDDATTVQQWTAGSLTGRGWPHALSVTAAVVVLVPMLMLAARRLTLIEMGDDAAGALGIGVERQRFTALLLAVALTGVATAATGPIAFVALAAPQIVRRLTRRGGVVVLPSFFMGATLLVLADLLSQALDVGLRTPVGLVTSLLGGLYLVWLLARRA</sequence>
<evidence type="ECO:0000313" key="9">
    <source>
        <dbReference type="EMBL" id="ACQ78406.1"/>
    </source>
</evidence>
<comment type="subcellular location">
    <subcellularLocation>
        <location evidence="1">Cell membrane</location>
        <topology evidence="1">Multi-pass membrane protein</topology>
    </subcellularLocation>
</comment>
<evidence type="ECO:0000256" key="5">
    <source>
        <dbReference type="ARBA" id="ARBA00022692"/>
    </source>
</evidence>
<dbReference type="AlphaFoldDB" id="C5BVG6"/>
<keyword evidence="7 8" id="KW-0472">Membrane</keyword>
<dbReference type="KEGG" id="bcv:Bcav_0141"/>
<keyword evidence="10" id="KW-1185">Reference proteome</keyword>